<keyword evidence="4 7" id="KW-0812">Transmembrane</keyword>
<feature type="transmembrane region" description="Helical" evidence="7">
    <location>
        <begin position="220"/>
        <end position="238"/>
    </location>
</feature>
<feature type="transmembrane region" description="Helical" evidence="7">
    <location>
        <begin position="336"/>
        <end position="355"/>
    </location>
</feature>
<feature type="transmembrane region" description="Helical" evidence="7">
    <location>
        <begin position="361"/>
        <end position="384"/>
    </location>
</feature>
<dbReference type="PANTHER" id="PTHR33362">
    <property type="entry name" value="SIALIC ACID TRAP TRANSPORTER PERMEASE PROTEIN SIAT-RELATED"/>
    <property type="match status" value="1"/>
</dbReference>
<keyword evidence="3 7" id="KW-0997">Cell inner membrane</keyword>
<keyword evidence="7" id="KW-0813">Transport</keyword>
<comment type="similarity">
    <text evidence="7">Belongs to the TRAP transporter large permease family.</text>
</comment>
<feature type="transmembrane region" description="Helical" evidence="7">
    <location>
        <begin position="396"/>
        <end position="418"/>
    </location>
</feature>
<evidence type="ECO:0000256" key="2">
    <source>
        <dbReference type="ARBA" id="ARBA00022475"/>
    </source>
</evidence>
<comment type="function">
    <text evidence="7">Part of the tripartite ATP-independent periplasmic (TRAP) transport system.</text>
</comment>
<sequence>MLIALFFISGLLILLFFGLHVASAIVLLAVGADLIVGNGILIDSLGSIAWDRMNEFSLVAIPLFVLLGEILLRGGVADKLYSSLAVWMERWPGGLLHTNTVASTLFAATSGSSVATAATIGTVAIPTLEERGYNKRMTFGSLAAGGTLGVLIPPSILMIVYGTLADISVSELFVAAVIPGLILAGFMSLAIVVVSFFVPSPKAAETRVPLREKIRALREIIPTFVVFFVIMGSIYGGIATPTEAAALGIICALVLVAMNGRLSVAMLHEAFQGAFRTTSMIILIIVSAFCLNFVISILGLPQSASRAISEAGLSPYVLIWLLVLFYLLLGCFLEAVAMMVTTIGIVVPIVVAAGFDPLWFGIFLTTMMELSLITPPVGLNLYVIQNLRPRGSDINDVFIGAVPFMGAFFAFIALIIYFPEIVLWLPGLMEN</sequence>
<geneLocation type="plasmid" evidence="9 10">
    <name>pDSM109990_c</name>
</geneLocation>
<dbReference type="InterPro" id="IPR010656">
    <property type="entry name" value="DctM"/>
</dbReference>
<feature type="transmembrane region" description="Helical" evidence="7">
    <location>
        <begin position="173"/>
        <end position="199"/>
    </location>
</feature>
<evidence type="ECO:0000256" key="4">
    <source>
        <dbReference type="ARBA" id="ARBA00022692"/>
    </source>
</evidence>
<evidence type="ECO:0000256" key="7">
    <source>
        <dbReference type="RuleBase" id="RU369079"/>
    </source>
</evidence>
<dbReference type="InterPro" id="IPR004681">
    <property type="entry name" value="TRAP_DctM"/>
</dbReference>
<evidence type="ECO:0000313" key="9">
    <source>
        <dbReference type="EMBL" id="UOA16988.1"/>
    </source>
</evidence>
<reference evidence="10" key="1">
    <citation type="journal article" date="2022" name="Microorganisms">
        <title>Beyond the ABCs#Discovery of Three New Plasmid Types in Rhodobacterales (RepQ, RepY, RepW).</title>
        <authorList>
            <person name="Freese H.M."/>
            <person name="Ringel V."/>
            <person name="Overmann J."/>
            <person name="Petersen J."/>
        </authorList>
    </citation>
    <scope>NUCLEOTIDE SEQUENCE [LARGE SCALE GENOMIC DNA]</scope>
    <source>
        <strain evidence="10">DSM 109990</strain>
        <plasmid evidence="10">pDSM109990_c</plasmid>
    </source>
</reference>
<evidence type="ECO:0000256" key="1">
    <source>
        <dbReference type="ARBA" id="ARBA00004429"/>
    </source>
</evidence>
<feature type="domain" description="TRAP C4-dicarboxylate transport system permease DctM subunit" evidence="8">
    <location>
        <begin position="10"/>
        <end position="421"/>
    </location>
</feature>
<gene>
    <name evidence="9" type="primary">dctM_17</name>
    <name evidence="9" type="ORF">DSM109990_03877</name>
</gene>
<dbReference type="PIRSF" id="PIRSF006066">
    <property type="entry name" value="HI0050"/>
    <property type="match status" value="1"/>
</dbReference>
<dbReference type="RefSeq" id="WP_243263773.1">
    <property type="nucleotide sequence ID" value="NZ_CP085147.1"/>
</dbReference>
<feature type="transmembrane region" description="Helical" evidence="7">
    <location>
        <begin position="96"/>
        <end position="125"/>
    </location>
</feature>
<evidence type="ECO:0000256" key="6">
    <source>
        <dbReference type="ARBA" id="ARBA00023136"/>
    </source>
</evidence>
<organism evidence="9 10">
    <name type="scientific">Sulfitobacter dubius</name>
    <dbReference type="NCBI Taxonomy" id="218673"/>
    <lineage>
        <taxon>Bacteria</taxon>
        <taxon>Pseudomonadati</taxon>
        <taxon>Pseudomonadota</taxon>
        <taxon>Alphaproteobacteria</taxon>
        <taxon>Rhodobacterales</taxon>
        <taxon>Roseobacteraceae</taxon>
        <taxon>Sulfitobacter</taxon>
    </lineage>
</organism>
<keyword evidence="9" id="KW-0614">Plasmid</keyword>
<feature type="transmembrane region" description="Helical" evidence="7">
    <location>
        <begin position="312"/>
        <end position="329"/>
    </location>
</feature>
<feature type="transmembrane region" description="Helical" evidence="7">
    <location>
        <begin position="57"/>
        <end position="76"/>
    </location>
</feature>
<keyword evidence="2" id="KW-1003">Cell membrane</keyword>
<accession>A0ABY3ZW62</accession>
<evidence type="ECO:0000256" key="3">
    <source>
        <dbReference type="ARBA" id="ARBA00022519"/>
    </source>
</evidence>
<dbReference type="NCBIfam" id="TIGR00786">
    <property type="entry name" value="dctM"/>
    <property type="match status" value="1"/>
</dbReference>
<dbReference type="Proteomes" id="UP000831019">
    <property type="component" value="Plasmid pDSM109990_c"/>
</dbReference>
<feature type="transmembrane region" description="Helical" evidence="7">
    <location>
        <begin position="244"/>
        <end position="267"/>
    </location>
</feature>
<dbReference type="Pfam" id="PF06808">
    <property type="entry name" value="DctM"/>
    <property type="match status" value="1"/>
</dbReference>
<evidence type="ECO:0000256" key="5">
    <source>
        <dbReference type="ARBA" id="ARBA00022989"/>
    </source>
</evidence>
<proteinExistence type="inferred from homology"/>
<protein>
    <recommendedName>
        <fullName evidence="7">TRAP transporter large permease protein</fullName>
    </recommendedName>
</protein>
<dbReference type="PANTHER" id="PTHR33362:SF5">
    <property type="entry name" value="C4-DICARBOXYLATE TRAP TRANSPORTER LARGE PERMEASE PROTEIN DCTM"/>
    <property type="match status" value="1"/>
</dbReference>
<feature type="transmembrane region" description="Helical" evidence="7">
    <location>
        <begin position="137"/>
        <end position="161"/>
    </location>
</feature>
<comment type="subunit">
    <text evidence="7">The complex comprises the extracytoplasmic solute receptor protein and the two transmembrane proteins.</text>
</comment>
<evidence type="ECO:0000259" key="8">
    <source>
        <dbReference type="Pfam" id="PF06808"/>
    </source>
</evidence>
<keyword evidence="10" id="KW-1185">Reference proteome</keyword>
<keyword evidence="5 7" id="KW-1133">Transmembrane helix</keyword>
<evidence type="ECO:0000313" key="10">
    <source>
        <dbReference type="Proteomes" id="UP000831019"/>
    </source>
</evidence>
<feature type="transmembrane region" description="Helical" evidence="7">
    <location>
        <begin position="279"/>
        <end position="300"/>
    </location>
</feature>
<dbReference type="EMBL" id="CP085147">
    <property type="protein sequence ID" value="UOA16988.1"/>
    <property type="molecule type" value="Genomic_DNA"/>
</dbReference>
<keyword evidence="6 7" id="KW-0472">Membrane</keyword>
<name>A0ABY3ZW62_9RHOB</name>
<comment type="subcellular location">
    <subcellularLocation>
        <location evidence="1 7">Cell inner membrane</location>
        <topology evidence="1 7">Multi-pass membrane protein</topology>
    </subcellularLocation>
</comment>